<dbReference type="SMART" id="SM00066">
    <property type="entry name" value="GAL4"/>
    <property type="match status" value="1"/>
</dbReference>
<dbReference type="Pfam" id="PF00172">
    <property type="entry name" value="Zn_clus"/>
    <property type="match status" value="1"/>
</dbReference>
<gene>
    <name evidence="4" type="ORF">CSOJ01_01770</name>
</gene>
<dbReference type="EMBL" id="WIGN01000014">
    <property type="protein sequence ID" value="KAF6818605.1"/>
    <property type="molecule type" value="Genomic_DNA"/>
</dbReference>
<feature type="compositionally biased region" description="Low complexity" evidence="2">
    <location>
        <begin position="21"/>
        <end position="30"/>
    </location>
</feature>
<feature type="compositionally biased region" description="Polar residues" evidence="2">
    <location>
        <begin position="244"/>
        <end position="279"/>
    </location>
</feature>
<reference evidence="4 5" key="1">
    <citation type="journal article" date="2020" name="Phytopathology">
        <title>Genome Sequence Resources of Colletotrichum truncatum, C. plurivorum, C. musicola, and C. sojae: Four Species Pathogenic to Soybean (Glycine max).</title>
        <authorList>
            <person name="Rogerio F."/>
            <person name="Boufleur T.R."/>
            <person name="Ciampi-Guillardi M."/>
            <person name="Sukno S.A."/>
            <person name="Thon M.R."/>
            <person name="Massola Junior N.S."/>
            <person name="Baroncelli R."/>
        </authorList>
    </citation>
    <scope>NUCLEOTIDE SEQUENCE [LARGE SCALE GENOMIC DNA]</scope>
    <source>
        <strain evidence="4 5">LFN0009</strain>
    </source>
</reference>
<dbReference type="PROSITE" id="PS00463">
    <property type="entry name" value="ZN2_CY6_FUNGAL_1"/>
    <property type="match status" value="1"/>
</dbReference>
<dbReference type="InterPro" id="IPR001138">
    <property type="entry name" value="Zn2Cys6_DnaBD"/>
</dbReference>
<feature type="domain" description="Zn(2)-C6 fungal-type" evidence="3">
    <location>
        <begin position="101"/>
        <end position="135"/>
    </location>
</feature>
<proteinExistence type="predicted"/>
<evidence type="ECO:0000259" key="3">
    <source>
        <dbReference type="PROSITE" id="PS50048"/>
    </source>
</evidence>
<keyword evidence="1" id="KW-0539">Nucleus</keyword>
<dbReference type="Gene3D" id="4.10.240.10">
    <property type="entry name" value="Zn(2)-C6 fungal-type DNA-binding domain"/>
    <property type="match status" value="1"/>
</dbReference>
<feature type="region of interest" description="Disordered" evidence="2">
    <location>
        <begin position="137"/>
        <end position="183"/>
    </location>
</feature>
<dbReference type="PROSITE" id="PS50048">
    <property type="entry name" value="ZN2_CY6_FUNGAL_2"/>
    <property type="match status" value="1"/>
</dbReference>
<feature type="compositionally biased region" description="Low complexity" evidence="2">
    <location>
        <begin position="164"/>
        <end position="178"/>
    </location>
</feature>
<dbReference type="GO" id="GO:0008270">
    <property type="term" value="F:zinc ion binding"/>
    <property type="evidence" value="ECO:0007669"/>
    <property type="project" value="InterPro"/>
</dbReference>
<dbReference type="AlphaFoldDB" id="A0A8H6JSY0"/>
<evidence type="ECO:0000313" key="4">
    <source>
        <dbReference type="EMBL" id="KAF6818605.1"/>
    </source>
</evidence>
<accession>A0A8H6JSY0</accession>
<feature type="region of interest" description="Disordered" evidence="2">
    <location>
        <begin position="1"/>
        <end position="54"/>
    </location>
</feature>
<feature type="region of interest" description="Disordered" evidence="2">
    <location>
        <begin position="242"/>
        <end position="291"/>
    </location>
</feature>
<name>A0A8H6JSY0_9PEZI</name>
<evidence type="ECO:0000313" key="5">
    <source>
        <dbReference type="Proteomes" id="UP000652219"/>
    </source>
</evidence>
<feature type="compositionally biased region" description="Pro residues" evidence="2">
    <location>
        <begin position="1"/>
        <end position="13"/>
    </location>
</feature>
<keyword evidence="5" id="KW-1185">Reference proteome</keyword>
<sequence length="396" mass="42741">MSYQYPPPLPPNGPEVDVSHPGYAPGYSAPAPGPSQMVPRSHEQSLKERKESYAQASLTLKRSLSKPNARLRQANLSDPNQAALAGEKKRNKLGYHRTSVACGHCRRRKIRCIPSPADIQGRCINCIRLKKECSFFPVDQPPPPQATEGRPKPPSRASTGPNIPSASSSPAMASGQSPEMSQYQQYQHVAMPSAQHMAPPTMRPTSVDAFGNEAKKVSSGAASAARAYDFQNQAIANWIPPNAASGSASKSTSLNETWRSYPQESPMTPSFSPYTPQGPGSSGWGPAINSDPNAREDLGWASFVPTSMSFPSEAQLPSHYSAVTQSRSFGRKSSTMSMDMYPAQIATSVPGIDLHSTSLSAGAVPPSGYGSWDQPYTYSKTNEGYEGWDYDESRDH</sequence>
<feature type="compositionally biased region" description="Basic and acidic residues" evidence="2">
    <location>
        <begin position="40"/>
        <end position="52"/>
    </location>
</feature>
<dbReference type="InterPro" id="IPR036864">
    <property type="entry name" value="Zn2-C6_fun-type_DNA-bd_sf"/>
</dbReference>
<dbReference type="GO" id="GO:0000981">
    <property type="term" value="F:DNA-binding transcription factor activity, RNA polymerase II-specific"/>
    <property type="evidence" value="ECO:0007669"/>
    <property type="project" value="InterPro"/>
</dbReference>
<dbReference type="SUPFAM" id="SSF57701">
    <property type="entry name" value="Zn2/Cys6 DNA-binding domain"/>
    <property type="match status" value="1"/>
</dbReference>
<comment type="caution">
    <text evidence="4">The sequence shown here is derived from an EMBL/GenBank/DDBJ whole genome shotgun (WGS) entry which is preliminary data.</text>
</comment>
<evidence type="ECO:0000256" key="1">
    <source>
        <dbReference type="ARBA" id="ARBA00023242"/>
    </source>
</evidence>
<organism evidence="4 5">
    <name type="scientific">Colletotrichum sojae</name>
    <dbReference type="NCBI Taxonomy" id="2175907"/>
    <lineage>
        <taxon>Eukaryota</taxon>
        <taxon>Fungi</taxon>
        <taxon>Dikarya</taxon>
        <taxon>Ascomycota</taxon>
        <taxon>Pezizomycotina</taxon>
        <taxon>Sordariomycetes</taxon>
        <taxon>Hypocreomycetidae</taxon>
        <taxon>Glomerellales</taxon>
        <taxon>Glomerellaceae</taxon>
        <taxon>Colletotrichum</taxon>
        <taxon>Colletotrichum orchidearum species complex</taxon>
    </lineage>
</organism>
<dbReference type="Proteomes" id="UP000652219">
    <property type="component" value="Unassembled WGS sequence"/>
</dbReference>
<protein>
    <submittedName>
        <fullName evidence="4">Fungal zn binuclear cluster domain containing protein</fullName>
    </submittedName>
</protein>
<evidence type="ECO:0000256" key="2">
    <source>
        <dbReference type="SAM" id="MobiDB-lite"/>
    </source>
</evidence>
<dbReference type="CDD" id="cd00067">
    <property type="entry name" value="GAL4"/>
    <property type="match status" value="1"/>
</dbReference>